<evidence type="ECO:0000313" key="3">
    <source>
        <dbReference type="Proteomes" id="UP000016491"/>
    </source>
</evidence>
<dbReference type="Proteomes" id="UP000016491">
    <property type="component" value="Unassembled WGS sequence"/>
</dbReference>
<keyword evidence="1" id="KW-1133">Transmembrane helix</keyword>
<evidence type="ECO:0000256" key="1">
    <source>
        <dbReference type="SAM" id="Phobius"/>
    </source>
</evidence>
<dbReference type="AlphaFoldDB" id="A0ABC9TZQ1"/>
<comment type="caution">
    <text evidence="2">The sequence shown here is derived from an EMBL/GenBank/DDBJ whole genome shotgun (WGS) entry which is preliminary data.</text>
</comment>
<feature type="transmembrane region" description="Helical" evidence="1">
    <location>
        <begin position="153"/>
        <end position="173"/>
    </location>
</feature>
<gene>
    <name evidence="2" type="ORF">CLOSYM_01757</name>
</gene>
<evidence type="ECO:0000313" key="2">
    <source>
        <dbReference type="EMBL" id="ERI78035.1"/>
    </source>
</evidence>
<protein>
    <submittedName>
        <fullName evidence="2">Divergent PAP2 family protein</fullName>
    </submittedName>
</protein>
<dbReference type="EMBL" id="AWSU01000135">
    <property type="protein sequence ID" value="ERI78035.1"/>
    <property type="molecule type" value="Genomic_DNA"/>
</dbReference>
<dbReference type="InterPro" id="IPR003832">
    <property type="entry name" value="DUF212"/>
</dbReference>
<feature type="transmembrane region" description="Helical" evidence="1">
    <location>
        <begin position="94"/>
        <end position="111"/>
    </location>
</feature>
<dbReference type="PANTHER" id="PTHR31446">
    <property type="entry name" value="ACID PHOSPHATASE/VANADIUM-DEPENDENT HALOPEROXIDASE-RELATED PROTEIN"/>
    <property type="match status" value="1"/>
</dbReference>
<accession>A0ABC9TZQ1</accession>
<dbReference type="PANTHER" id="PTHR31446:SF29">
    <property type="entry name" value="ACID PHOSPHATASE_VANADIUM-DEPENDENT HALOPEROXIDASE-RELATED PROTEIN"/>
    <property type="match status" value="1"/>
</dbReference>
<proteinExistence type="predicted"/>
<keyword evidence="1" id="KW-0472">Membrane</keyword>
<sequence length="174" mass="19166">MKEPRNTYRFGNDKRKIQEINMTFFQQVTGNQTLMSGVAGWVIAQVLKTLLDIALNRSFNPERIFGSGGMPSSHSSTMCALTTAAGMRYGGGSFEFAVCFIMSMVVMYDAIGVRQETGKQAKVLNRLLFDDFLKLDGVVLQEKLKEYVGHTPIQVAAGAILGVIIAVVMDPMFI</sequence>
<organism evidence="2 3">
    <name type="scientific">[Clostridium] symbiosum ATCC 14940</name>
    <dbReference type="NCBI Taxonomy" id="411472"/>
    <lineage>
        <taxon>Bacteria</taxon>
        <taxon>Bacillati</taxon>
        <taxon>Bacillota</taxon>
        <taxon>Clostridia</taxon>
        <taxon>Lachnospirales</taxon>
        <taxon>Lachnospiraceae</taxon>
        <taxon>Otoolea</taxon>
    </lineage>
</organism>
<name>A0ABC9TZQ1_CLOSY</name>
<dbReference type="Pfam" id="PF02681">
    <property type="entry name" value="DUF212"/>
    <property type="match status" value="1"/>
</dbReference>
<reference evidence="2 3" key="1">
    <citation type="submission" date="2013-07" db="EMBL/GenBank/DDBJ databases">
        <authorList>
            <person name="Weinstock G."/>
            <person name="Sodergren E."/>
            <person name="Wylie T."/>
            <person name="Fulton L."/>
            <person name="Fulton R."/>
            <person name="Fronick C."/>
            <person name="O'Laughlin M."/>
            <person name="Godfrey J."/>
            <person name="Miner T."/>
            <person name="Herter B."/>
            <person name="Appelbaum E."/>
            <person name="Cordes M."/>
            <person name="Lek S."/>
            <person name="Wollam A."/>
            <person name="Pepin K.H."/>
            <person name="Palsikar V.B."/>
            <person name="Mitreva M."/>
            <person name="Wilson R.K."/>
        </authorList>
    </citation>
    <scope>NUCLEOTIDE SEQUENCE [LARGE SCALE GENOMIC DNA]</scope>
    <source>
        <strain evidence="2 3">ATCC 14940</strain>
    </source>
</reference>
<keyword evidence="1" id="KW-0812">Transmembrane</keyword>